<comment type="caution">
    <text evidence="4">The sequence shown here is derived from an EMBL/GenBank/DDBJ whole genome shotgun (WGS) entry which is preliminary data.</text>
</comment>
<dbReference type="CDD" id="cd01130">
    <property type="entry name" value="VirB11-like_ATPase"/>
    <property type="match status" value="1"/>
</dbReference>
<protein>
    <submittedName>
        <fullName evidence="4">ATP/GTP-binding protein</fullName>
    </submittedName>
</protein>
<accession>A0ABQ5R5Q9</accession>
<keyword evidence="5" id="KW-1185">Reference proteome</keyword>
<dbReference type="Gene3D" id="3.30.450.380">
    <property type="match status" value="1"/>
</dbReference>
<dbReference type="InterPro" id="IPR001482">
    <property type="entry name" value="T2SS/T4SS_dom"/>
</dbReference>
<dbReference type="InterPro" id="IPR027417">
    <property type="entry name" value="P-loop_NTPase"/>
</dbReference>
<dbReference type="Proteomes" id="UP001144280">
    <property type="component" value="Unassembled WGS sequence"/>
</dbReference>
<dbReference type="SUPFAM" id="SSF52540">
    <property type="entry name" value="P-loop containing nucleoside triphosphate hydrolases"/>
    <property type="match status" value="1"/>
</dbReference>
<dbReference type="PANTHER" id="PTHR30486">
    <property type="entry name" value="TWITCHING MOTILITY PROTEIN PILT"/>
    <property type="match status" value="1"/>
</dbReference>
<dbReference type="Pfam" id="PF00437">
    <property type="entry name" value="T2SSE"/>
    <property type="match status" value="1"/>
</dbReference>
<evidence type="ECO:0000256" key="1">
    <source>
        <dbReference type="ARBA" id="ARBA00006611"/>
    </source>
</evidence>
<sequence length="499" mass="55323">MSTDYPRWQPRPDLPDPPAHLRVNGHHPPMASPPLPRTRVPEPVRPAVPDDAVVRQLHEQAAHLLAAEFRSNNDATAADRRAIGEDTATKVVRAYVDQRRVAGHTVRDNDEQALLDAVLAYLFGLGRLQAITDHPDVENVMVLGHDRVRVEYADGRVENGPLAAGDDRELLQMIQRIAAVGQQNERALTASKPTLNMRLPNGNRLAAMHVVTPAPVVVTRRHRVKRVNLDDMVALGGIDPVLRQFLAAIVRADLNVIIAGPPNSGKTTLMRAMATEIPRSEWFATLESEYELGLHETGEFDWIVPIESREGHGDIGPDGRPAGEVSLAQVFPDLLRLSMTRVLVGEVRSREIVPMFDAMNTMRGSMCTVHVRHPDGVLLRLAELLMRYGAADTLTGAWLTVVNALDYIVYIDMINETARRGGRRHRFVSHVVEIDGLGDGAKPSTQTIFGPDQDGRAVPRTHPQRTRAELVRTGFDLQWLNQTGGMWQQPIRTLTRGQP</sequence>
<reference evidence="4" key="1">
    <citation type="submission" date="2022-12" db="EMBL/GenBank/DDBJ databases">
        <title>New Phytohabitans aurantiacus sp. RD004123 nov., an actinomycete isolated from soil.</title>
        <authorList>
            <person name="Triningsih D.W."/>
            <person name="Harunari E."/>
            <person name="Igarashi Y."/>
        </authorList>
    </citation>
    <scope>NUCLEOTIDE SEQUENCE</scope>
    <source>
        <strain evidence="4">RD004123</strain>
    </source>
</reference>
<name>A0ABQ5R5Q9_9ACTN</name>
<evidence type="ECO:0000313" key="5">
    <source>
        <dbReference type="Proteomes" id="UP001144280"/>
    </source>
</evidence>
<dbReference type="EMBL" id="BSDI01000038">
    <property type="protein sequence ID" value="GLI00891.1"/>
    <property type="molecule type" value="Genomic_DNA"/>
</dbReference>
<feature type="region of interest" description="Disordered" evidence="2">
    <location>
        <begin position="1"/>
        <end position="39"/>
    </location>
</feature>
<evidence type="ECO:0000313" key="4">
    <source>
        <dbReference type="EMBL" id="GLI00891.1"/>
    </source>
</evidence>
<dbReference type="RefSeq" id="WP_281901512.1">
    <property type="nucleotide sequence ID" value="NZ_BSDI01000038.1"/>
</dbReference>
<dbReference type="PANTHER" id="PTHR30486:SF6">
    <property type="entry name" value="TYPE IV PILUS RETRACTATION ATPASE PILT"/>
    <property type="match status" value="1"/>
</dbReference>
<feature type="domain" description="Bacterial type II secretion system protein E" evidence="3">
    <location>
        <begin position="137"/>
        <end position="389"/>
    </location>
</feature>
<organism evidence="4 5">
    <name type="scientific">Phytohabitans aurantiacus</name>
    <dbReference type="NCBI Taxonomy" id="3016789"/>
    <lineage>
        <taxon>Bacteria</taxon>
        <taxon>Bacillati</taxon>
        <taxon>Actinomycetota</taxon>
        <taxon>Actinomycetes</taxon>
        <taxon>Micromonosporales</taxon>
        <taxon>Micromonosporaceae</taxon>
    </lineage>
</organism>
<gene>
    <name evidence="4" type="ORF">Pa4123_61670</name>
</gene>
<comment type="similarity">
    <text evidence="1">Belongs to the GSP E family.</text>
</comment>
<proteinExistence type="inferred from homology"/>
<evidence type="ECO:0000259" key="3">
    <source>
        <dbReference type="Pfam" id="PF00437"/>
    </source>
</evidence>
<dbReference type="Gene3D" id="3.40.50.300">
    <property type="entry name" value="P-loop containing nucleotide triphosphate hydrolases"/>
    <property type="match status" value="1"/>
</dbReference>
<evidence type="ECO:0000256" key="2">
    <source>
        <dbReference type="SAM" id="MobiDB-lite"/>
    </source>
</evidence>
<dbReference type="InterPro" id="IPR050921">
    <property type="entry name" value="T4SS_GSP_E_ATPase"/>
</dbReference>